<feature type="transmembrane region" description="Helical" evidence="1">
    <location>
        <begin position="6"/>
        <end position="25"/>
    </location>
</feature>
<gene>
    <name evidence="2" type="primary">nad4l</name>
</gene>
<protein>
    <submittedName>
        <fullName evidence="2">NADH dehydrogenase subunit 4L</fullName>
    </submittedName>
</protein>
<organism evidence="2">
    <name type="scientific">Endeis sp. JZ-2022</name>
    <dbReference type="NCBI Taxonomy" id="2992007"/>
    <lineage>
        <taxon>Eukaryota</taxon>
        <taxon>Metazoa</taxon>
        <taxon>Ecdysozoa</taxon>
        <taxon>Arthropoda</taxon>
        <taxon>Chelicerata</taxon>
        <taxon>Pycnogonida</taxon>
        <taxon>Pantopoda</taxon>
        <taxon>Endeidae</taxon>
        <taxon>Endeis</taxon>
    </lineage>
</organism>
<dbReference type="AlphaFoldDB" id="A0A9E7V7D8"/>
<feature type="transmembrane region" description="Helical" evidence="1">
    <location>
        <begin position="30"/>
        <end position="50"/>
    </location>
</feature>
<feature type="transmembrane region" description="Helical" evidence="1">
    <location>
        <begin position="56"/>
        <end position="78"/>
    </location>
</feature>
<evidence type="ECO:0000313" key="2">
    <source>
        <dbReference type="EMBL" id="UZA61272.1"/>
    </source>
</evidence>
<sequence length="90" mass="10507">MFFLLFILFIVSCFFMFFLVSKNVLSLLLILEYFMLLTYLMLCTFVFLTSSNMMMGFYYLTVVVCDSGLGLSVLVLLVRSHGKDFLFFNI</sequence>
<keyword evidence="1" id="KW-1133">Transmembrane helix</keyword>
<name>A0A9E7V7D8_9CHEL</name>
<geneLocation type="mitochondrion" evidence="2"/>
<evidence type="ECO:0000256" key="1">
    <source>
        <dbReference type="SAM" id="Phobius"/>
    </source>
</evidence>
<reference evidence="2" key="1">
    <citation type="journal article" date="2022" name="Polar Biol.">
        <title>Mitochondrial genomes provide insight into interfamilial relationships within Pycnogonida.</title>
        <authorList>
            <person name="Zehnpfennig J.R."/>
            <person name="Varney R.M."/>
            <person name="Halanych K.M."/>
            <person name="Mahon A.R."/>
        </authorList>
    </citation>
    <scope>NUCLEOTIDE SEQUENCE</scope>
</reference>
<keyword evidence="1" id="KW-0812">Transmembrane</keyword>
<keyword evidence="1" id="KW-0472">Membrane</keyword>
<proteinExistence type="predicted"/>
<dbReference type="Gene3D" id="1.10.287.3510">
    <property type="match status" value="1"/>
</dbReference>
<keyword evidence="2" id="KW-0496">Mitochondrion</keyword>
<dbReference type="EMBL" id="OK649924">
    <property type="protein sequence ID" value="UZA61272.1"/>
    <property type="molecule type" value="Genomic_DNA"/>
</dbReference>
<accession>A0A9E7V7D8</accession>